<proteinExistence type="predicted"/>
<comment type="caution">
    <text evidence="1">The sequence shown here is derived from an EMBL/GenBank/DDBJ whole genome shotgun (WGS) entry which is preliminary data.</text>
</comment>
<dbReference type="NCBIfam" id="TIGR03712">
    <property type="entry name" value="acc_sec_asp2"/>
    <property type="match status" value="1"/>
</dbReference>
<dbReference type="AlphaFoldDB" id="A0A4Q0VH61"/>
<name>A0A4Q0VH61_9LACO</name>
<dbReference type="Pfam" id="PF16929">
    <property type="entry name" value="Asp2"/>
    <property type="match status" value="1"/>
</dbReference>
<keyword evidence="2" id="KW-1185">Reference proteome</keyword>
<accession>A0A4Q0VH61</accession>
<dbReference type="RefSeq" id="WP_129032621.1">
    <property type="nucleotide sequence ID" value="NZ_QXIL01000011.1"/>
</dbReference>
<dbReference type="EMBL" id="QXIL01000011">
    <property type="protein sequence ID" value="RXI78483.1"/>
    <property type="molecule type" value="Genomic_DNA"/>
</dbReference>
<sequence>MANTQMPVVQLGGQPVIQPAKLTADFKWVYYPDRAQHPQEPQSVLTLAGQLTPQWRNALFLLPSGDATWLNDAVLRVLPANHILYDQRVTPRQDVQQLLKLKGAFAVDMTDPQRLTDTINRDWFPGQDAFKLDHSQLRVLPSFEGGITRYGRYRLTLTGNFGATLQPVAIWEAQGYAPRFRDLLFQPECQVGPNVTVRYQLTLINQTTDQPIHTVTFDPTRHPTCKTLHLGSTDYYYTLSLLARGQGTVDIGLVHISRSRETYGRLFPGGQFIHIPQTFNENFYAYFDAGDLKPPLNVYFSGFNLSDHFEGNFMMERLGAPFLLISDPRLNGGGFYLGSPAYETAFLKVIQDTLDRLGFAPDDLILSGISEGTVAAFYYGAKLKPRAIIAGKPLLNLGTTATNGRIKRTQDFQPSFDLLLDHTGDVTAKTAQDLNDRIWAQVKQGDFSHTTFAVAHMQQDDFDNTTFPELFDWITTAFPHVQFLHKGILGRHNDDTPAVNAWFIKQYRMILATAFDRTIASKEVSP</sequence>
<dbReference type="SUPFAM" id="SSF53474">
    <property type="entry name" value="alpha/beta-Hydrolases"/>
    <property type="match status" value="1"/>
</dbReference>
<protein>
    <submittedName>
        <fullName evidence="1">Accessory Sec system protein Asp2</fullName>
    </submittedName>
</protein>
<dbReference type="InterPro" id="IPR029058">
    <property type="entry name" value="AB_hydrolase_fold"/>
</dbReference>
<evidence type="ECO:0000313" key="1">
    <source>
        <dbReference type="EMBL" id="RXI78483.1"/>
    </source>
</evidence>
<evidence type="ECO:0000313" key="2">
    <source>
        <dbReference type="Proteomes" id="UP000290602"/>
    </source>
</evidence>
<organism evidence="1 2">
    <name type="scientific">Levilactobacillus suantsaii</name>
    <dbReference type="NCBI Taxonomy" id="2292255"/>
    <lineage>
        <taxon>Bacteria</taxon>
        <taxon>Bacillati</taxon>
        <taxon>Bacillota</taxon>
        <taxon>Bacilli</taxon>
        <taxon>Lactobacillales</taxon>
        <taxon>Lactobacillaceae</taxon>
        <taxon>Levilactobacillus</taxon>
    </lineage>
</organism>
<dbReference type="Proteomes" id="UP000290602">
    <property type="component" value="Unassembled WGS sequence"/>
</dbReference>
<dbReference type="OrthoDB" id="9768578at2"/>
<gene>
    <name evidence="1" type="primary">asp2</name>
    <name evidence="1" type="ORF">DXH47_06875</name>
</gene>
<dbReference type="GO" id="GO:0015031">
    <property type="term" value="P:protein transport"/>
    <property type="evidence" value="ECO:0007669"/>
    <property type="project" value="InterPro"/>
</dbReference>
<reference evidence="1 2" key="1">
    <citation type="submission" date="2018-08" db="EMBL/GenBank/DDBJ databases">
        <title>Lactobacillus suantsai sp. nov., isolated from traditional fermented suan-tsai in Taiwan.</title>
        <authorList>
            <person name="Huang C.-H."/>
        </authorList>
    </citation>
    <scope>NUCLEOTIDE SEQUENCE [LARGE SCALE GENOMIC DNA]</scope>
    <source>
        <strain evidence="1 2">BCRC 12945</strain>
    </source>
</reference>
<dbReference type="InterPro" id="IPR022267">
    <property type="entry name" value="Asp2"/>
</dbReference>